<feature type="domain" description="Acyl-coenzyme A oxidase N-terminal" evidence="19">
    <location>
        <begin position="18"/>
        <end position="127"/>
    </location>
</feature>
<evidence type="ECO:0000313" key="21">
    <source>
        <dbReference type="EMBL" id="ALC42322.1"/>
    </source>
</evidence>
<evidence type="ECO:0000256" key="15">
    <source>
        <dbReference type="PIRSR" id="PIRSR000168-2"/>
    </source>
</evidence>
<feature type="binding site" evidence="15">
    <location>
        <position position="210"/>
    </location>
    <ligand>
        <name>FAD</name>
        <dbReference type="ChEBI" id="CHEBI:57692"/>
    </ligand>
</feature>
<dbReference type="InterPro" id="IPR002655">
    <property type="entry name" value="Acyl-CoA_oxidase_C"/>
</dbReference>
<dbReference type="PIRSF" id="PIRSF000168">
    <property type="entry name" value="Acyl-CoA_oxidase"/>
    <property type="match status" value="1"/>
</dbReference>
<dbReference type="GO" id="GO:0005504">
    <property type="term" value="F:fatty acid binding"/>
    <property type="evidence" value="ECO:0007669"/>
    <property type="project" value="InterPro"/>
</dbReference>
<keyword evidence="22" id="KW-1185">Reference proteome</keyword>
<feature type="domain" description="Acyl-CoA oxidase C-terminal" evidence="17">
    <location>
        <begin position="503"/>
        <end position="685"/>
    </location>
</feature>
<dbReference type="FunFam" id="1.20.140.10:FF:000005">
    <property type="entry name" value="Acyl-coenzyme A oxidase"/>
    <property type="match status" value="1"/>
</dbReference>
<dbReference type="GO" id="GO:0003997">
    <property type="term" value="F:acyl-CoA oxidase activity"/>
    <property type="evidence" value="ECO:0007669"/>
    <property type="project" value="UniProtKB-EC"/>
</dbReference>
<keyword evidence="16" id="KW-0472">Membrane</keyword>
<dbReference type="GO" id="GO:0033540">
    <property type="term" value="P:fatty acid beta-oxidation using acyl-CoA oxidase"/>
    <property type="evidence" value="ECO:0007669"/>
    <property type="project" value="InterPro"/>
</dbReference>
<keyword evidence="9" id="KW-0560">Oxidoreductase</keyword>
<evidence type="ECO:0000256" key="14">
    <source>
        <dbReference type="PIRSR" id="PIRSR000168-1"/>
    </source>
</evidence>
<evidence type="ECO:0000256" key="5">
    <source>
        <dbReference type="ARBA" id="ARBA00022553"/>
    </source>
</evidence>
<evidence type="ECO:0000256" key="3">
    <source>
        <dbReference type="ARBA" id="ARBA00004846"/>
    </source>
</evidence>
<dbReference type="PANTHER" id="PTHR10909:SF250">
    <property type="entry name" value="PEROXISOMAL ACYL-COENZYME A OXIDASE 1"/>
    <property type="match status" value="1"/>
</dbReference>
<evidence type="ECO:0000256" key="11">
    <source>
        <dbReference type="ARBA" id="ARBA00023140"/>
    </source>
</evidence>
<dbReference type="FunFam" id="1.10.540.10:FF:000033">
    <property type="entry name" value="Acyl-coenzyme A oxidase"/>
    <property type="match status" value="1"/>
</dbReference>
<dbReference type="InterPro" id="IPR037069">
    <property type="entry name" value="AcylCoA_DH/ox_N_sf"/>
</dbReference>
<evidence type="ECO:0000256" key="13">
    <source>
        <dbReference type="PIRNR" id="PIRNR000168"/>
    </source>
</evidence>
<comment type="similarity">
    <text evidence="4 13">Belongs to the acyl-CoA oxidase family.</text>
</comment>
<dbReference type="GO" id="GO:0071949">
    <property type="term" value="F:FAD binding"/>
    <property type="evidence" value="ECO:0007669"/>
    <property type="project" value="InterPro"/>
</dbReference>
<keyword evidence="10" id="KW-0443">Lipid metabolism</keyword>
<dbReference type="Gene3D" id="1.10.540.10">
    <property type="entry name" value="Acyl-CoA dehydrogenase/oxidase, N-terminal domain"/>
    <property type="match status" value="1"/>
</dbReference>
<accession>A0A0M4EI17</accession>
<reference evidence="21 22" key="1">
    <citation type="submission" date="2015-08" db="EMBL/GenBank/DDBJ databases">
        <title>Ancestral chromatin configuration constrains chromatin evolution on differentiating sex chromosomes in Drosophila.</title>
        <authorList>
            <person name="Zhou Q."/>
            <person name="Bachtrog D."/>
        </authorList>
    </citation>
    <scope>NUCLEOTIDE SEQUENCE [LARGE SCALE GENOMIC DNA]</scope>
    <source>
        <tissue evidence="21">Whole larvae</tissue>
    </source>
</reference>
<dbReference type="EMBL" id="CP012524">
    <property type="protein sequence ID" value="ALC42322.1"/>
    <property type="molecule type" value="Genomic_DNA"/>
</dbReference>
<dbReference type="InterPro" id="IPR006091">
    <property type="entry name" value="Acyl-CoA_Oxase/DH_mid-dom"/>
</dbReference>
<evidence type="ECO:0000259" key="18">
    <source>
        <dbReference type="Pfam" id="PF02770"/>
    </source>
</evidence>
<dbReference type="SUPFAM" id="SSF47203">
    <property type="entry name" value="Acyl-CoA dehydrogenase C-terminal domain-like"/>
    <property type="match status" value="2"/>
</dbReference>
<dbReference type="Pfam" id="PF01756">
    <property type="entry name" value="ACOX"/>
    <property type="match status" value="1"/>
</dbReference>
<comment type="subcellular location">
    <subcellularLocation>
        <location evidence="2">Peroxisome</location>
    </subcellularLocation>
</comment>
<dbReference type="InterPro" id="IPR029320">
    <property type="entry name" value="Acyl-CoA_ox_N"/>
</dbReference>
<evidence type="ECO:0000259" key="19">
    <source>
        <dbReference type="Pfam" id="PF14749"/>
    </source>
</evidence>
<dbReference type="InterPro" id="IPR034171">
    <property type="entry name" value="ACO"/>
</dbReference>
<sequence>MPGMNPDIEKERNTATFDPKEFTILWSGGEQLYKEKKILEKLLLDDPELEDPQPISYFSHKELYENSVRKACIVGEKIRKLRADGEDGVNTYNALLGGSLGSAILKEGNPLALHYVMFLPTIMGQASFIFLIVSNYCLMCFLIVLQGTIEQQVEWLSKAWDCEIIGTYAQTELGHGTFLRGLETRADYDAKTQEFVLNTPTLTAYKWWPGGLGHTANHAVVVAQLYTKGEFRGLAPFIVQLRHSDTHEPLAGIDIGDIGTKLGMKGVNNGYLGLKNVRIPLNNMLMKNQQVLPDGTYVAPKNNVLTYGTMMFVRCAIIRDTATALAKASTIATRYSAVRRQSPIDPNQREPQIMDHTTQQLKLFPQIAKAIVFKATGDSFWNLYNVLSGEIEQGNLERLPEMHANACCLKALCSADAAAGVETCRLSCGGHGYMDCSNFPTIYGTTTAICTYEGENTVMLLQTARYLVKVYGHALTGEQLVPTVAYINEALKLQDFVNFDGSLECIVKAFQFVAANKVRVAYEQVDQRRQQGHSTEMAASLSGVFLTSAAELHGRAFLAQSAYTELLAMCKQVSPALADVLMVVLELYLVDACLNRIGDFLRFINLTDEDVTKLEVRLQRCLERLRPNAVALVDSFDLHDRVLASALGAYDGNVYEHIFESAQKNPLNKEPVNASFHKYLKPFMKAHL</sequence>
<feature type="transmembrane region" description="Helical" evidence="16">
    <location>
        <begin position="128"/>
        <end position="149"/>
    </location>
</feature>
<dbReference type="InterPro" id="IPR046373">
    <property type="entry name" value="Acyl-CoA_Oxase/DH_mid-dom_sf"/>
</dbReference>
<dbReference type="SMR" id="A0A0M4EI17"/>
<keyword evidence="6 13" id="KW-0285">Flavoprotein</keyword>
<comment type="catalytic activity">
    <reaction evidence="12">
        <text>a 2,3-saturated acyl-CoA + O2 = a (2E)-enoyl-CoA + H2O2</text>
        <dbReference type="Rhea" id="RHEA:38959"/>
        <dbReference type="ChEBI" id="CHEBI:15379"/>
        <dbReference type="ChEBI" id="CHEBI:16240"/>
        <dbReference type="ChEBI" id="CHEBI:58856"/>
        <dbReference type="ChEBI" id="CHEBI:65111"/>
        <dbReference type="EC" id="1.3.3.6"/>
    </reaction>
    <physiologicalReaction direction="left-to-right" evidence="12">
        <dbReference type="Rhea" id="RHEA:38960"/>
    </physiologicalReaction>
</comment>
<dbReference type="InterPro" id="IPR036250">
    <property type="entry name" value="AcylCo_DH-like_C"/>
</dbReference>
<gene>
    <name evidence="21" type="ORF">Dbus_chr2Rg1901</name>
</gene>
<feature type="active site" description="Proton acceptor" evidence="14">
    <location>
        <position position="453"/>
    </location>
</feature>
<dbReference type="SUPFAM" id="SSF56645">
    <property type="entry name" value="Acyl-CoA dehydrogenase NM domain-like"/>
    <property type="match status" value="1"/>
</dbReference>
<dbReference type="Pfam" id="PF14749">
    <property type="entry name" value="Acyl-CoA_ox_N"/>
    <property type="match status" value="1"/>
</dbReference>
<dbReference type="Gene3D" id="2.40.110.10">
    <property type="entry name" value="Butyryl-CoA Dehydrogenase, subunit A, domain 2"/>
    <property type="match status" value="1"/>
</dbReference>
<evidence type="ECO:0000259" key="17">
    <source>
        <dbReference type="Pfam" id="PF01756"/>
    </source>
</evidence>
<evidence type="ECO:0000256" key="12">
    <source>
        <dbReference type="ARBA" id="ARBA00036397"/>
    </source>
</evidence>
<dbReference type="InterPro" id="IPR012258">
    <property type="entry name" value="Acyl-CoA_oxidase"/>
</dbReference>
<evidence type="ECO:0000256" key="2">
    <source>
        <dbReference type="ARBA" id="ARBA00004275"/>
    </source>
</evidence>
<dbReference type="InterPro" id="IPR009100">
    <property type="entry name" value="AcylCoA_DH/oxidase_NM_dom_sf"/>
</dbReference>
<evidence type="ECO:0000313" key="22">
    <source>
        <dbReference type="Proteomes" id="UP000494163"/>
    </source>
</evidence>
<dbReference type="Gene3D" id="1.20.140.10">
    <property type="entry name" value="Butyryl-CoA Dehydrogenase, subunit A, domain 3"/>
    <property type="match status" value="2"/>
</dbReference>
<dbReference type="OrthoDB" id="538336at2759"/>
<dbReference type="STRING" id="30019.A0A0M4EI17"/>
<dbReference type="Pfam" id="PF22924">
    <property type="entry name" value="ACOX_C_alpha1"/>
    <property type="match status" value="1"/>
</dbReference>
<evidence type="ECO:0000256" key="8">
    <source>
        <dbReference type="ARBA" id="ARBA00022832"/>
    </source>
</evidence>
<evidence type="ECO:0000256" key="6">
    <source>
        <dbReference type="ARBA" id="ARBA00022630"/>
    </source>
</evidence>
<evidence type="ECO:0000256" key="7">
    <source>
        <dbReference type="ARBA" id="ARBA00022827"/>
    </source>
</evidence>
<evidence type="ECO:0000256" key="9">
    <source>
        <dbReference type="ARBA" id="ARBA00023002"/>
    </source>
</evidence>
<feature type="domain" description="Acyl-CoA oxidase C-alpha1" evidence="20">
    <location>
        <begin position="307"/>
        <end position="468"/>
    </location>
</feature>
<feature type="domain" description="Acyl-CoA oxidase/dehydrogenase middle" evidence="18">
    <location>
        <begin position="168"/>
        <end position="277"/>
    </location>
</feature>
<evidence type="ECO:0000259" key="20">
    <source>
        <dbReference type="Pfam" id="PF22924"/>
    </source>
</evidence>
<comment type="pathway">
    <text evidence="3">Lipid metabolism; peroxisomal fatty acid beta-oxidation.</text>
</comment>
<keyword evidence="5" id="KW-0597">Phosphoprotein</keyword>
<feature type="binding site" evidence="15">
    <location>
        <position position="171"/>
    </location>
    <ligand>
        <name>FAD</name>
        <dbReference type="ChEBI" id="CHEBI:57692"/>
    </ligand>
</feature>
<dbReference type="FunFam" id="2.40.110.10:FF:000003">
    <property type="entry name" value="Acyl-coenzyme A oxidase"/>
    <property type="match status" value="1"/>
</dbReference>
<protein>
    <recommendedName>
        <fullName evidence="13">Acyl-coenzyme A oxidase</fullName>
    </recommendedName>
</protein>
<dbReference type="CDD" id="cd01150">
    <property type="entry name" value="AXO"/>
    <property type="match status" value="1"/>
</dbReference>
<keyword evidence="16" id="KW-0812">Transmembrane</keyword>
<dbReference type="GO" id="GO:0005777">
    <property type="term" value="C:peroxisome"/>
    <property type="evidence" value="ECO:0007669"/>
    <property type="project" value="UniProtKB-SubCell"/>
</dbReference>
<dbReference type="OMA" id="WNMYNVL"/>
<evidence type="ECO:0000256" key="10">
    <source>
        <dbReference type="ARBA" id="ARBA00023098"/>
    </source>
</evidence>
<keyword evidence="16" id="KW-1133">Transmembrane helix</keyword>
<organism evidence="21 22">
    <name type="scientific">Drosophila busckii</name>
    <name type="common">Fruit fly</name>
    <dbReference type="NCBI Taxonomy" id="30019"/>
    <lineage>
        <taxon>Eukaryota</taxon>
        <taxon>Metazoa</taxon>
        <taxon>Ecdysozoa</taxon>
        <taxon>Arthropoda</taxon>
        <taxon>Hexapoda</taxon>
        <taxon>Insecta</taxon>
        <taxon>Pterygota</taxon>
        <taxon>Neoptera</taxon>
        <taxon>Endopterygota</taxon>
        <taxon>Diptera</taxon>
        <taxon>Brachycera</taxon>
        <taxon>Muscomorpha</taxon>
        <taxon>Ephydroidea</taxon>
        <taxon>Drosophilidae</taxon>
        <taxon>Drosophila</taxon>
    </lineage>
</organism>
<dbReference type="Pfam" id="PF02770">
    <property type="entry name" value="Acyl-CoA_dh_M"/>
    <property type="match status" value="1"/>
</dbReference>
<keyword evidence="11" id="KW-0576">Peroxisome</keyword>
<comment type="cofactor">
    <cofactor evidence="1">
        <name>FAD</name>
        <dbReference type="ChEBI" id="CHEBI:57692"/>
    </cofactor>
</comment>
<dbReference type="Proteomes" id="UP000494163">
    <property type="component" value="Chromosome 2R"/>
</dbReference>
<keyword evidence="7 13" id="KW-0274">FAD</keyword>
<dbReference type="AlphaFoldDB" id="A0A0M4EI17"/>
<evidence type="ECO:0000256" key="4">
    <source>
        <dbReference type="ARBA" id="ARBA00006288"/>
    </source>
</evidence>
<proteinExistence type="inferred from homology"/>
<name>A0A0M4EI17_DROBS</name>
<evidence type="ECO:0000256" key="16">
    <source>
        <dbReference type="SAM" id="Phobius"/>
    </source>
</evidence>
<dbReference type="InterPro" id="IPR055060">
    <property type="entry name" value="ACOX_C_alpha1"/>
</dbReference>
<dbReference type="PANTHER" id="PTHR10909">
    <property type="entry name" value="ELECTRON TRANSPORT OXIDOREDUCTASE"/>
    <property type="match status" value="1"/>
</dbReference>
<keyword evidence="8" id="KW-0276">Fatty acid metabolism</keyword>
<dbReference type="GO" id="GO:0055088">
    <property type="term" value="P:lipid homeostasis"/>
    <property type="evidence" value="ECO:0007669"/>
    <property type="project" value="TreeGrafter"/>
</dbReference>
<evidence type="ECO:0000256" key="1">
    <source>
        <dbReference type="ARBA" id="ARBA00001974"/>
    </source>
</evidence>
<dbReference type="FunFam" id="1.20.140.10:FF:000013">
    <property type="entry name" value="Acyl-coenzyme A oxidase"/>
    <property type="match status" value="1"/>
</dbReference>